<gene>
    <name evidence="2" type="ORF">BE18_30385</name>
</gene>
<evidence type="ECO:0000313" key="3">
    <source>
        <dbReference type="Proteomes" id="UP000075515"/>
    </source>
</evidence>
<name>A0A150T154_SORCE</name>
<evidence type="ECO:0000256" key="1">
    <source>
        <dbReference type="SAM" id="SignalP"/>
    </source>
</evidence>
<accession>A0A150T154</accession>
<dbReference type="AlphaFoldDB" id="A0A150T154"/>
<dbReference type="Proteomes" id="UP000075515">
    <property type="component" value="Unassembled WGS sequence"/>
</dbReference>
<feature type="chain" id="PRO_5009078787" description="Secreted protein" evidence="1">
    <location>
        <begin position="28"/>
        <end position="205"/>
    </location>
</feature>
<feature type="signal peptide" evidence="1">
    <location>
        <begin position="1"/>
        <end position="27"/>
    </location>
</feature>
<evidence type="ECO:0000313" key="2">
    <source>
        <dbReference type="EMBL" id="KYF75516.1"/>
    </source>
</evidence>
<comment type="caution">
    <text evidence="2">The sequence shown here is derived from an EMBL/GenBank/DDBJ whole genome shotgun (WGS) entry which is preliminary data.</text>
</comment>
<evidence type="ECO:0008006" key="4">
    <source>
        <dbReference type="Google" id="ProtNLM"/>
    </source>
</evidence>
<sequence>MPTAGRPAAALVAALLGVVLAHGTARAEPQASVGVTLGAAGAGLERRWWEATAFHAGLRGDVLFGRGANDDFGVGPYAEVLTHGFDELQAGAGVSALAPVLDLFPLIVSTGVYGRWSADADALEPGIAAAVFWGARSYNFHSPYVMSTGLLAQMRLGLGASKETAIVLAAQLDVALLGLPFVYLFNVLTGPSPEAAPVRRAASAR</sequence>
<reference evidence="2 3" key="1">
    <citation type="submission" date="2014-02" db="EMBL/GenBank/DDBJ databases">
        <title>The small core and large imbalanced accessory genome model reveals a collaborative survival strategy of Sorangium cellulosum strains in nature.</title>
        <authorList>
            <person name="Han K."/>
            <person name="Peng R."/>
            <person name="Blom J."/>
            <person name="Li Y.-Z."/>
        </authorList>
    </citation>
    <scope>NUCLEOTIDE SEQUENCE [LARGE SCALE GENOMIC DNA]</scope>
    <source>
        <strain evidence="2 3">So0149</strain>
    </source>
</reference>
<protein>
    <recommendedName>
        <fullName evidence="4">Secreted protein</fullName>
    </recommendedName>
</protein>
<proteinExistence type="predicted"/>
<dbReference type="EMBL" id="JEMC01004133">
    <property type="protein sequence ID" value="KYF75516.1"/>
    <property type="molecule type" value="Genomic_DNA"/>
</dbReference>
<keyword evidence="1" id="KW-0732">Signal</keyword>
<organism evidence="2 3">
    <name type="scientific">Sorangium cellulosum</name>
    <name type="common">Polyangium cellulosum</name>
    <dbReference type="NCBI Taxonomy" id="56"/>
    <lineage>
        <taxon>Bacteria</taxon>
        <taxon>Pseudomonadati</taxon>
        <taxon>Myxococcota</taxon>
        <taxon>Polyangia</taxon>
        <taxon>Polyangiales</taxon>
        <taxon>Polyangiaceae</taxon>
        <taxon>Sorangium</taxon>
    </lineage>
</organism>